<organism evidence="2 3">
    <name type="scientific">Mesorhizobium huakuii</name>
    <dbReference type="NCBI Taxonomy" id="28104"/>
    <lineage>
        <taxon>Bacteria</taxon>
        <taxon>Pseudomonadati</taxon>
        <taxon>Pseudomonadota</taxon>
        <taxon>Alphaproteobacteria</taxon>
        <taxon>Hyphomicrobiales</taxon>
        <taxon>Phyllobacteriaceae</taxon>
        <taxon>Mesorhizobium</taxon>
    </lineage>
</organism>
<sequence length="378" mass="40882">MTAERAIRLSPQHQTGATIANGPGRQDDSRSLPSFDFLSGGRMIAGINFRADAAVRAALSAIGRTEDLRFSPDNRLLAIAGYARKRLLVLRIDIEAGPNGPDVTIHDYMELTSDDMGEIHGLDFIDDRTLAIANRDGVVAIFSLPREEPAGQSRAISAIRRIKGRRPCKLNSPGSIAVRRESRGRISLLVCNNYTHLVTQHVINRWLGYRATSNQPLLKHGLDIPDGIAISGDGQWVAVSSHGTRDVKLYRMSASLGPDTEPAGVLQHAGYPHGLRFTGDDRHILVADAGSRMMHVYVGDSGWDGHRTPARSVIVLDEDTFVRGRASPEEGGPKGLDIDRSNSVVAVTCEEQTLAFFALPSILGGVKNCRQDGAIASA</sequence>
<dbReference type="EMBL" id="CP139858">
    <property type="protein sequence ID" value="WQC01459.1"/>
    <property type="molecule type" value="Genomic_DNA"/>
</dbReference>
<proteinExistence type="predicted"/>
<keyword evidence="3" id="KW-1185">Reference proteome</keyword>
<name>A0ABZ0VXG3_9HYPH</name>
<dbReference type="Proteomes" id="UP001322481">
    <property type="component" value="Chromosome"/>
</dbReference>
<accession>A0ABZ0VXG3</accession>
<evidence type="ECO:0000313" key="3">
    <source>
        <dbReference type="Proteomes" id="UP001322481"/>
    </source>
</evidence>
<dbReference type="Gene3D" id="2.130.10.10">
    <property type="entry name" value="YVTN repeat-like/Quinoprotein amine dehydrogenase"/>
    <property type="match status" value="1"/>
</dbReference>
<evidence type="ECO:0008006" key="4">
    <source>
        <dbReference type="Google" id="ProtNLM"/>
    </source>
</evidence>
<protein>
    <recommendedName>
        <fullName evidence="4">Lactonase family protein</fullName>
    </recommendedName>
</protein>
<feature type="region of interest" description="Disordered" evidence="1">
    <location>
        <begin position="1"/>
        <end position="30"/>
    </location>
</feature>
<evidence type="ECO:0000256" key="1">
    <source>
        <dbReference type="SAM" id="MobiDB-lite"/>
    </source>
</evidence>
<evidence type="ECO:0000313" key="2">
    <source>
        <dbReference type="EMBL" id="WQC01459.1"/>
    </source>
</evidence>
<gene>
    <name evidence="2" type="ORF">U0R22_005678</name>
</gene>
<dbReference type="SUPFAM" id="SSF63829">
    <property type="entry name" value="Calcium-dependent phosphotriesterase"/>
    <property type="match status" value="1"/>
</dbReference>
<dbReference type="InterPro" id="IPR015943">
    <property type="entry name" value="WD40/YVTN_repeat-like_dom_sf"/>
</dbReference>
<dbReference type="RefSeq" id="WP_322416409.1">
    <property type="nucleotide sequence ID" value="NZ_CP139858.1"/>
</dbReference>
<reference evidence="2 3" key="1">
    <citation type="submission" date="2023-11" db="EMBL/GenBank/DDBJ databases">
        <authorList>
            <person name="Panchal A.K."/>
            <person name="Meaney J.S."/>
            <person name="Karas B.J."/>
            <person name="diCenzo G.C."/>
        </authorList>
    </citation>
    <scope>NUCLEOTIDE SEQUENCE [LARGE SCALE GENOMIC DNA]</scope>
    <source>
        <strain evidence="2 3">NZP2235</strain>
    </source>
</reference>